<keyword evidence="3" id="KW-1185">Reference proteome</keyword>
<gene>
    <name evidence="2" type="ORF">GLOTRDRAFT_96873</name>
</gene>
<dbReference type="AlphaFoldDB" id="S7PTG7"/>
<dbReference type="GeneID" id="19309913"/>
<feature type="region of interest" description="Disordered" evidence="1">
    <location>
        <begin position="1"/>
        <end position="25"/>
    </location>
</feature>
<evidence type="ECO:0000256" key="1">
    <source>
        <dbReference type="SAM" id="MobiDB-lite"/>
    </source>
</evidence>
<dbReference type="RefSeq" id="XP_007870878.1">
    <property type="nucleotide sequence ID" value="XM_007872687.1"/>
</dbReference>
<protein>
    <submittedName>
        <fullName evidence="2">Uncharacterized protein</fullName>
    </submittedName>
</protein>
<proteinExistence type="predicted"/>
<dbReference type="Proteomes" id="UP000030669">
    <property type="component" value="Unassembled WGS sequence"/>
</dbReference>
<organism evidence="2 3">
    <name type="scientific">Gloeophyllum trabeum (strain ATCC 11539 / FP-39264 / Madison 617)</name>
    <name type="common">Brown rot fungus</name>
    <dbReference type="NCBI Taxonomy" id="670483"/>
    <lineage>
        <taxon>Eukaryota</taxon>
        <taxon>Fungi</taxon>
        <taxon>Dikarya</taxon>
        <taxon>Basidiomycota</taxon>
        <taxon>Agaricomycotina</taxon>
        <taxon>Agaricomycetes</taxon>
        <taxon>Gloeophyllales</taxon>
        <taxon>Gloeophyllaceae</taxon>
        <taxon>Gloeophyllum</taxon>
    </lineage>
</organism>
<evidence type="ECO:0000313" key="3">
    <source>
        <dbReference type="Proteomes" id="UP000030669"/>
    </source>
</evidence>
<dbReference type="KEGG" id="gtr:GLOTRDRAFT_96873"/>
<dbReference type="EMBL" id="KB469314">
    <property type="protein sequence ID" value="EPQ50602.1"/>
    <property type="molecule type" value="Genomic_DNA"/>
</dbReference>
<feature type="compositionally biased region" description="Basic residues" evidence="1">
    <location>
        <begin position="1"/>
        <end position="10"/>
    </location>
</feature>
<sequence>MSHSSKKQRKNLAANRHNLGHLSDEQNKRRYPAMWLAEIEDTSADWMCDADISTERQGTHDLRLTNSGPDSGMDIRNGFNFPEPSWDHMQALCNILVFTPGNDNGDNGIGAEDTSDASEFLAKGRFASSHYASNNLTPEFF</sequence>
<accession>S7PTG7</accession>
<evidence type="ECO:0000313" key="2">
    <source>
        <dbReference type="EMBL" id="EPQ50602.1"/>
    </source>
</evidence>
<reference evidence="2 3" key="1">
    <citation type="journal article" date="2012" name="Science">
        <title>The Paleozoic origin of enzymatic lignin decomposition reconstructed from 31 fungal genomes.</title>
        <authorList>
            <person name="Floudas D."/>
            <person name="Binder M."/>
            <person name="Riley R."/>
            <person name="Barry K."/>
            <person name="Blanchette R.A."/>
            <person name="Henrissat B."/>
            <person name="Martinez A.T."/>
            <person name="Otillar R."/>
            <person name="Spatafora J.W."/>
            <person name="Yadav J.S."/>
            <person name="Aerts A."/>
            <person name="Benoit I."/>
            <person name="Boyd A."/>
            <person name="Carlson A."/>
            <person name="Copeland A."/>
            <person name="Coutinho P.M."/>
            <person name="de Vries R.P."/>
            <person name="Ferreira P."/>
            <person name="Findley K."/>
            <person name="Foster B."/>
            <person name="Gaskell J."/>
            <person name="Glotzer D."/>
            <person name="Gorecki P."/>
            <person name="Heitman J."/>
            <person name="Hesse C."/>
            <person name="Hori C."/>
            <person name="Igarashi K."/>
            <person name="Jurgens J.A."/>
            <person name="Kallen N."/>
            <person name="Kersten P."/>
            <person name="Kohler A."/>
            <person name="Kuees U."/>
            <person name="Kumar T.K.A."/>
            <person name="Kuo A."/>
            <person name="LaButti K."/>
            <person name="Larrondo L.F."/>
            <person name="Lindquist E."/>
            <person name="Ling A."/>
            <person name="Lombard V."/>
            <person name="Lucas S."/>
            <person name="Lundell T."/>
            <person name="Martin R."/>
            <person name="McLaughlin D.J."/>
            <person name="Morgenstern I."/>
            <person name="Morin E."/>
            <person name="Murat C."/>
            <person name="Nagy L.G."/>
            <person name="Nolan M."/>
            <person name="Ohm R.A."/>
            <person name="Patyshakuliyeva A."/>
            <person name="Rokas A."/>
            <person name="Ruiz-Duenas F.J."/>
            <person name="Sabat G."/>
            <person name="Salamov A."/>
            <person name="Samejima M."/>
            <person name="Schmutz J."/>
            <person name="Slot J.C."/>
            <person name="St John F."/>
            <person name="Stenlid J."/>
            <person name="Sun H."/>
            <person name="Sun S."/>
            <person name="Syed K."/>
            <person name="Tsang A."/>
            <person name="Wiebenga A."/>
            <person name="Young D."/>
            <person name="Pisabarro A."/>
            <person name="Eastwood D.C."/>
            <person name="Martin F."/>
            <person name="Cullen D."/>
            <person name="Grigoriev I.V."/>
            <person name="Hibbett D.S."/>
        </authorList>
    </citation>
    <scope>NUCLEOTIDE SEQUENCE [LARGE SCALE GENOMIC DNA]</scope>
    <source>
        <strain evidence="2 3">ATCC 11539</strain>
    </source>
</reference>
<name>S7PTG7_GLOTA</name>
<dbReference type="HOGENOM" id="CLU_1825481_0_0_1"/>
<dbReference type="OrthoDB" id="7464992at2759"/>